<dbReference type="PROSITE" id="PS50075">
    <property type="entry name" value="CARRIER"/>
    <property type="match status" value="3"/>
</dbReference>
<keyword evidence="2" id="KW-0596">Phosphopantetheine</keyword>
<dbReference type="GO" id="GO:0044550">
    <property type="term" value="P:secondary metabolite biosynthetic process"/>
    <property type="evidence" value="ECO:0007669"/>
    <property type="project" value="TreeGrafter"/>
</dbReference>
<feature type="domain" description="Carrier" evidence="6">
    <location>
        <begin position="1299"/>
        <end position="1376"/>
    </location>
</feature>
<dbReference type="Gene3D" id="3.30.559.30">
    <property type="entry name" value="Nonribosomal peptide synthetase, condensation domain"/>
    <property type="match status" value="2"/>
</dbReference>
<evidence type="ECO:0000259" key="6">
    <source>
        <dbReference type="PROSITE" id="PS50075"/>
    </source>
</evidence>
<evidence type="ECO:0000256" key="3">
    <source>
        <dbReference type="ARBA" id="ARBA00022553"/>
    </source>
</evidence>
<comment type="pathway">
    <text evidence="1">Alkaloid biosynthesis; ergot alkaloid biosynthesis.</text>
</comment>
<dbReference type="GO" id="GO:0005737">
    <property type="term" value="C:cytoplasm"/>
    <property type="evidence" value="ECO:0007669"/>
    <property type="project" value="TreeGrafter"/>
</dbReference>
<comment type="caution">
    <text evidence="7">The sequence shown here is derived from an EMBL/GenBank/DDBJ whole genome shotgun (WGS) entry which is preliminary data.</text>
</comment>
<dbReference type="Gene3D" id="3.30.300.30">
    <property type="match status" value="2"/>
</dbReference>
<dbReference type="PROSITE" id="PS00012">
    <property type="entry name" value="PHOSPHOPANTETHEINE"/>
    <property type="match status" value="1"/>
</dbReference>
<feature type="domain" description="Carrier" evidence="6">
    <location>
        <begin position="1875"/>
        <end position="1950"/>
    </location>
</feature>
<dbReference type="SMART" id="SM00823">
    <property type="entry name" value="PKS_PP"/>
    <property type="match status" value="3"/>
</dbReference>
<dbReference type="GO" id="GO:0031177">
    <property type="term" value="F:phosphopantetheine binding"/>
    <property type="evidence" value="ECO:0007669"/>
    <property type="project" value="InterPro"/>
</dbReference>
<dbReference type="SUPFAM" id="SSF52777">
    <property type="entry name" value="CoA-dependent acyltransferases"/>
    <property type="match status" value="4"/>
</dbReference>
<name>A0A0B2X3X1_METAS</name>
<evidence type="ECO:0000256" key="1">
    <source>
        <dbReference type="ARBA" id="ARBA00005107"/>
    </source>
</evidence>
<dbReference type="CDD" id="cd19545">
    <property type="entry name" value="FUM14_C_NRPS-like"/>
    <property type="match status" value="1"/>
</dbReference>
<dbReference type="GO" id="GO:0016740">
    <property type="term" value="F:transferase activity"/>
    <property type="evidence" value="ECO:0007669"/>
    <property type="project" value="UniProtKB-KW"/>
</dbReference>
<dbReference type="GO" id="GO:0016874">
    <property type="term" value="F:ligase activity"/>
    <property type="evidence" value="ECO:0007669"/>
    <property type="project" value="UniProtKB-KW"/>
</dbReference>
<organism evidence="7 8">
    <name type="scientific">Metarhizium album (strain ARSEF 1941)</name>
    <dbReference type="NCBI Taxonomy" id="1081103"/>
    <lineage>
        <taxon>Eukaryota</taxon>
        <taxon>Fungi</taxon>
        <taxon>Dikarya</taxon>
        <taxon>Ascomycota</taxon>
        <taxon>Pezizomycotina</taxon>
        <taxon>Sordariomycetes</taxon>
        <taxon>Hypocreomycetidae</taxon>
        <taxon>Hypocreales</taxon>
        <taxon>Clavicipitaceae</taxon>
        <taxon>Metarhizium</taxon>
    </lineage>
</organism>
<dbReference type="PANTHER" id="PTHR45527">
    <property type="entry name" value="NONRIBOSOMAL PEPTIDE SYNTHETASE"/>
    <property type="match status" value="1"/>
</dbReference>
<keyword evidence="5" id="KW-0808">Transferase</keyword>
<dbReference type="CDD" id="cd05918">
    <property type="entry name" value="A_NRPS_SidN3_like"/>
    <property type="match status" value="1"/>
</dbReference>
<dbReference type="STRING" id="1081103.A0A0B2X3X1"/>
<dbReference type="InterPro" id="IPR020845">
    <property type="entry name" value="AMP-binding_CS"/>
</dbReference>
<gene>
    <name evidence="7" type="ORF">MAM_01231</name>
</gene>
<evidence type="ECO:0000313" key="8">
    <source>
        <dbReference type="Proteomes" id="UP000030816"/>
    </source>
</evidence>
<dbReference type="Proteomes" id="UP000030816">
    <property type="component" value="Unassembled WGS sequence"/>
</dbReference>
<evidence type="ECO:0000313" key="7">
    <source>
        <dbReference type="EMBL" id="KHO00453.1"/>
    </source>
</evidence>
<accession>A0A0B2X3X1</accession>
<proteinExistence type="predicted"/>
<sequence>MPLPCDIISGPTLACGYLEDDELAKPAFIDGSTFSWVLPGESRFRATGDIVRQNSDGSIKYISQKGHCPRLNGFPIELRETEYEIERCEGVLSAVVEKFGQSDNSSEFSVAFFTLAATNNTGGQCKLLDTTDDVEYIIQTAFTRVSERFSPDMAPRFYLPICTIPLATTGKVNRGALRHIFNECSQDELAVYRPGKLQKRETHTSVEKVLQGLWARIWLLDPSQIDLDSQFLALGGDSLTAIKLAAMCREIGFRLEVADILRNPKFEDLARLVQDRQDSAPNGLPCHEETNGKSITKDQVFHQTPTMLTQAATICQVEASHIEDIYPCTPTMEALIAVTARIPDAYVARELFQIPSSINLQRFRSAWDLVRRNNPTMRTRICSVLANGGFKNVQVVCNLPHDWNESARDEAFHASMTMGSSLFRYRIRDSHKGAVFEVLKHHAVFDGYSSTMLWEDFKYAFEYSSPPPPRPPFKNYVGHIHAQNEEEAARFWERSIGDFHGEHFPALPSSQYTPTTSSSHRIETSLKWATSCQFTFATVVRAAWAIILSMRSRLSGQSKKACFAVTTSGRGSALAGIERMAGPTITTVPVLVELNMDQSIAEYLSQIQEQAISMMPHEYYGLSQIQEVSVAAREACRTPNLLVVQPSHLEDDVLPLGLTRVLDDQPGMVDSFGLVTECWQNDLKHTISLSALHDPALLQKQEVDCMLQQLSWVISYLNRNSTGRSTIRSTIWSVAEEHDFSRLLAWNKTPQCCTETCLHELVEISAADKPHDVAVEAHDGTLTYAELNTAATAVKETLVRRHGIGPGDLVPLCFEKSVSMIVAMMGVLKSGAGYVPLDTSHPISRLEFIIQEVKAKVVIVSTLQCNTLRFSVQTLALGSKCHSIEPTWTTQAAHETRLVTPKDVAYVIFTSGSTGQPKGVVMEHGAVSLSILEHGKRYQHDRRGNKTRALQFSSYTCDASVLDIFAVLAYGGCVCIPSEQDRIGNLQETFVKMKINFVDLTPTVANLLDPAALPALTGLTLAGEMASRALIDKWTCREPPLEVFVNSYGPTETAISCAIGTISPEKPVGHVGKRLGGYLWIVDQEDHEHLMPIGSVGELVVSGPTLTRGYLNDAEKTNAAFVRDVHWIAREKYNVLYKTGDLARFDFDGNVEILGRKDDGQIKLNGLRIELGEIENGIESCPQFSEARHVAVAKVSIGGNNTLAAFLQLPDCQAASPDLLLAHPSKMFKKAISNAAHVLQDHLPQYMIPKLWIPVFSWPLNAAGKTDRKRLVSVAEAQTPAKIMEYQRTTRGCSSDETEVKTEAGKVLEDAWKQVLKREDGVTFEPHDDFFGLGGDSLRTIMLISWLKARGLHVTAQDIFRAKSLRNMANMIERKNPGYAWARYDATSRDKNINHGQRGPTTTAAGITEAANEREIPPALAIESGIEEAYPASHMQLSYLIEGQKWCRAYYCWFFIDVGKSRIPQIQAACATVALRHPILRTSFHLIGQECHQAVRKIAPDFKVLFSNFSPADWCEQLDKDVARPVCFGEVLTRFRLLIDAETGRQVLALGLSHSQYDGFCTPTILNDLGLAYAGKSWENPSPPRYRYFIEHTMRQCNDEADCFWREKLKGSTLTSIVRPFGGNARPIMSRGLKRTIPFEFKHSGTISYPAMLKVAWAITLSQISLSSDITFGNLVSGRYAAFEGAQEVVGPCLNVIPFRVRIDTSQRFSGLLKDAYDRAIDTIPFEATPFNRIAAQSPWPGETGFKSIFQFQNIPGREEQDQILAGSGWKKLGSAVYGGGLLQSGACWLTAWPTVGGTARLLLRYSEETMETREAEAVMDLFVGVLRLISNDPDASVASVSALCPSATTIQSHCSVPLQPGQPSSSSRSQPPALALAPIVEEFRSIWKSVLGFDGEIHPEDSFFDLGGDSIAAAGMASLCVKMGIGLSMQDIIDSPSLISQVEHVTGRAGNAQKPREELKLVYEDSYEFI</sequence>
<dbReference type="InterPro" id="IPR045851">
    <property type="entry name" value="AMP-bd_C_sf"/>
</dbReference>
<keyword evidence="3" id="KW-0597">Phosphoprotein</keyword>
<dbReference type="InterPro" id="IPR036736">
    <property type="entry name" value="ACP-like_sf"/>
</dbReference>
<dbReference type="PROSITE" id="PS00455">
    <property type="entry name" value="AMP_BINDING"/>
    <property type="match status" value="1"/>
</dbReference>
<dbReference type="NCBIfam" id="TIGR01733">
    <property type="entry name" value="AA-adenyl-dom"/>
    <property type="match status" value="1"/>
</dbReference>
<dbReference type="FunFam" id="3.30.300.30:FF:000015">
    <property type="entry name" value="Nonribosomal peptide synthase SidD"/>
    <property type="match status" value="1"/>
</dbReference>
<feature type="domain" description="Carrier" evidence="6">
    <location>
        <begin position="201"/>
        <end position="277"/>
    </location>
</feature>
<dbReference type="EMBL" id="AZHE01000002">
    <property type="protein sequence ID" value="KHO00453.1"/>
    <property type="molecule type" value="Genomic_DNA"/>
</dbReference>
<keyword evidence="4" id="KW-0436">Ligase</keyword>
<dbReference type="Pfam" id="PF00501">
    <property type="entry name" value="AMP-binding"/>
    <property type="match status" value="1"/>
</dbReference>
<dbReference type="InterPro" id="IPR023213">
    <property type="entry name" value="CAT-like_dom_sf"/>
</dbReference>
<dbReference type="Gene3D" id="3.30.559.10">
    <property type="entry name" value="Chloramphenicol acetyltransferase-like domain"/>
    <property type="match status" value="2"/>
</dbReference>
<dbReference type="GeneID" id="63735686"/>
<dbReference type="OrthoDB" id="4937939at2759"/>
<dbReference type="InterPro" id="IPR010071">
    <property type="entry name" value="AA_adenyl_dom"/>
</dbReference>
<dbReference type="InterPro" id="IPR009081">
    <property type="entry name" value="PP-bd_ACP"/>
</dbReference>
<evidence type="ECO:0000256" key="4">
    <source>
        <dbReference type="ARBA" id="ARBA00022598"/>
    </source>
</evidence>
<dbReference type="Gene3D" id="3.40.50.980">
    <property type="match status" value="2"/>
</dbReference>
<dbReference type="InterPro" id="IPR006162">
    <property type="entry name" value="Ppantetheine_attach_site"/>
</dbReference>
<dbReference type="InterPro" id="IPR000873">
    <property type="entry name" value="AMP-dep_synth/lig_dom"/>
</dbReference>
<keyword evidence="8" id="KW-1185">Reference proteome</keyword>
<dbReference type="Gene3D" id="2.30.38.10">
    <property type="entry name" value="Luciferase, Domain 3"/>
    <property type="match status" value="2"/>
</dbReference>
<dbReference type="Gene3D" id="1.10.1200.10">
    <property type="entry name" value="ACP-like"/>
    <property type="match status" value="3"/>
</dbReference>
<dbReference type="SUPFAM" id="SSF56801">
    <property type="entry name" value="Acetyl-CoA synthetase-like"/>
    <property type="match status" value="2"/>
</dbReference>
<dbReference type="PANTHER" id="PTHR45527:SF16">
    <property type="entry name" value="NONRIBOSOMAL PEPTIDE SYNTHASE ATNA-RELATED"/>
    <property type="match status" value="1"/>
</dbReference>
<dbReference type="Pfam" id="PF00550">
    <property type="entry name" value="PP-binding"/>
    <property type="match status" value="3"/>
</dbReference>
<dbReference type="InterPro" id="IPR001242">
    <property type="entry name" value="Condensation_dom"/>
</dbReference>
<evidence type="ECO:0000256" key="5">
    <source>
        <dbReference type="ARBA" id="ARBA00022679"/>
    </source>
</evidence>
<dbReference type="Pfam" id="PF00668">
    <property type="entry name" value="Condensation"/>
    <property type="match status" value="2"/>
</dbReference>
<dbReference type="InterPro" id="IPR020806">
    <property type="entry name" value="PKS_PP-bd"/>
</dbReference>
<protein>
    <submittedName>
        <fullName evidence="7">Amino acid adenylation</fullName>
    </submittedName>
</protein>
<evidence type="ECO:0000256" key="2">
    <source>
        <dbReference type="ARBA" id="ARBA00022450"/>
    </source>
</evidence>
<dbReference type="FunFam" id="3.40.50.980:FF:000001">
    <property type="entry name" value="Non-ribosomal peptide synthetase"/>
    <property type="match status" value="1"/>
</dbReference>
<dbReference type="HOGENOM" id="CLU_000022_60_2_1"/>
<dbReference type="RefSeq" id="XP_040681518.1">
    <property type="nucleotide sequence ID" value="XM_040820030.1"/>
</dbReference>
<dbReference type="SUPFAM" id="SSF47336">
    <property type="entry name" value="ACP-like"/>
    <property type="match status" value="3"/>
</dbReference>
<dbReference type="GO" id="GO:0043041">
    <property type="term" value="P:amino acid activation for nonribosomal peptide biosynthetic process"/>
    <property type="evidence" value="ECO:0007669"/>
    <property type="project" value="TreeGrafter"/>
</dbReference>
<reference evidence="7 8" key="1">
    <citation type="journal article" date="2014" name="Proc. Natl. Acad. Sci. U.S.A.">
        <title>Trajectory and genomic determinants of fungal-pathogen speciation and host adaptation.</title>
        <authorList>
            <person name="Hu X."/>
            <person name="Xiao G."/>
            <person name="Zheng P."/>
            <person name="Shang Y."/>
            <person name="Su Y."/>
            <person name="Zhang X."/>
            <person name="Liu X."/>
            <person name="Zhan S."/>
            <person name="St Leger R.J."/>
            <person name="Wang C."/>
        </authorList>
    </citation>
    <scope>NUCLEOTIDE SEQUENCE [LARGE SCALE GENOMIC DNA]</scope>
    <source>
        <strain evidence="7 8">ARSEF 1941</strain>
    </source>
</reference>